<organism evidence="2">
    <name type="scientific">Pectinophora gossypiella</name>
    <name type="common">Cotton pink bollworm</name>
    <name type="synonym">Depressaria gossypiella</name>
    <dbReference type="NCBI Taxonomy" id="13191"/>
    <lineage>
        <taxon>Eukaryota</taxon>
        <taxon>Metazoa</taxon>
        <taxon>Ecdysozoa</taxon>
        <taxon>Arthropoda</taxon>
        <taxon>Hexapoda</taxon>
        <taxon>Insecta</taxon>
        <taxon>Pterygota</taxon>
        <taxon>Neoptera</taxon>
        <taxon>Endopterygota</taxon>
        <taxon>Lepidoptera</taxon>
        <taxon>Glossata</taxon>
        <taxon>Ditrysia</taxon>
        <taxon>Gelechioidea</taxon>
        <taxon>Gelechiidae</taxon>
        <taxon>Apatetrinae</taxon>
        <taxon>Pectinophora</taxon>
    </lineage>
</organism>
<dbReference type="PANTHER" id="PTHR46169:SF29">
    <property type="entry name" value="DNA REPLICATION-RELATED ELEMENT FACTOR, ISOFORM A"/>
    <property type="match status" value="1"/>
</dbReference>
<dbReference type="AlphaFoldDB" id="A0A1E1WU83"/>
<evidence type="ECO:0000259" key="1">
    <source>
        <dbReference type="Pfam" id="PF05699"/>
    </source>
</evidence>
<proteinExistence type="predicted"/>
<dbReference type="GO" id="GO:0046983">
    <property type="term" value="F:protein dimerization activity"/>
    <property type="evidence" value="ECO:0007669"/>
    <property type="project" value="InterPro"/>
</dbReference>
<reference evidence="2" key="1">
    <citation type="submission" date="2015-09" db="EMBL/GenBank/DDBJ databases">
        <title>De novo assembly of Pectinophora gossypiella (Pink Bollworm) gut transcriptome.</title>
        <authorList>
            <person name="Tassone E.E."/>
        </authorList>
    </citation>
    <scope>NUCLEOTIDE SEQUENCE</scope>
</reference>
<protein>
    <recommendedName>
        <fullName evidence="1">HAT C-terminal dimerisation domain-containing protein</fullName>
    </recommendedName>
</protein>
<accession>A0A1E1WU83</accession>
<dbReference type="InterPro" id="IPR052717">
    <property type="entry name" value="Vacuolar_transposase_reg"/>
</dbReference>
<dbReference type="InterPro" id="IPR012337">
    <property type="entry name" value="RNaseH-like_sf"/>
</dbReference>
<dbReference type="InterPro" id="IPR008906">
    <property type="entry name" value="HATC_C_dom"/>
</dbReference>
<dbReference type="SUPFAM" id="SSF53098">
    <property type="entry name" value="Ribonuclease H-like"/>
    <property type="match status" value="1"/>
</dbReference>
<feature type="domain" description="HAT C-terminal dimerisation" evidence="1">
    <location>
        <begin position="185"/>
        <end position="263"/>
    </location>
</feature>
<dbReference type="PANTHER" id="PTHR46169">
    <property type="entry name" value="DNA REPLICATION-RELATED ELEMENT FACTOR, ISOFORM A"/>
    <property type="match status" value="1"/>
</dbReference>
<dbReference type="GO" id="GO:0006357">
    <property type="term" value="P:regulation of transcription by RNA polymerase II"/>
    <property type="evidence" value="ECO:0007669"/>
    <property type="project" value="TreeGrafter"/>
</dbReference>
<dbReference type="Pfam" id="PF05699">
    <property type="entry name" value="Dimer_Tnp_hAT"/>
    <property type="match status" value="1"/>
</dbReference>
<sequence>MLSEIGNSDLKICQREWNILEDLVRFLRKFREVVEMLSTQKTASLNLALVFNLEIRDILNSVTDDETLVMVQLKNKMLAKLEKRFPITEKVVVAALLDPRFISLTQIDTYLEQKNSTRAAFLAEYIKKDIDVSRVSATVVSAANASTSSADDSLLAKLTRKHSSSTTSSVNVNLECSEAHQECWRYLTATTASDVVNEDILQNWRGKKEAFPLLTGLARAILAIPATSTPSERVFSIAGLTVTAKRSRLSPGRVNKIIFIHNNYDFCKDKEHTQ</sequence>
<name>A0A1E1WU83_PECGO</name>
<evidence type="ECO:0000313" key="2">
    <source>
        <dbReference type="EMBL" id="JAT90538.1"/>
    </source>
</evidence>
<gene>
    <name evidence="2" type="ORF">g.10135</name>
</gene>
<dbReference type="EMBL" id="GDQN01000516">
    <property type="protein sequence ID" value="JAT90538.1"/>
    <property type="molecule type" value="Transcribed_RNA"/>
</dbReference>
<dbReference type="GO" id="GO:0005634">
    <property type="term" value="C:nucleus"/>
    <property type="evidence" value="ECO:0007669"/>
    <property type="project" value="TreeGrafter"/>
</dbReference>